<evidence type="ECO:0000256" key="7">
    <source>
        <dbReference type="ARBA" id="ARBA00022737"/>
    </source>
</evidence>
<dbReference type="GO" id="GO:0002729">
    <property type="term" value="P:positive regulation of natural killer cell cytokine production"/>
    <property type="evidence" value="ECO:0007669"/>
    <property type="project" value="InterPro"/>
</dbReference>
<keyword evidence="5 16" id="KW-0812">Transmembrane</keyword>
<evidence type="ECO:0000256" key="6">
    <source>
        <dbReference type="ARBA" id="ARBA00022729"/>
    </source>
</evidence>
<dbReference type="GO" id="GO:0005912">
    <property type="term" value="C:adherens junction"/>
    <property type="evidence" value="ECO:0007669"/>
    <property type="project" value="UniProtKB-SubCell"/>
</dbReference>
<feature type="signal peptide" evidence="17">
    <location>
        <begin position="1"/>
        <end position="27"/>
    </location>
</feature>
<keyword evidence="20" id="KW-1185">Reference proteome</keyword>
<keyword evidence="11 16" id="KW-0472">Membrane</keyword>
<evidence type="ECO:0000256" key="11">
    <source>
        <dbReference type="ARBA" id="ARBA00023136"/>
    </source>
</evidence>
<dbReference type="PROSITE" id="PS50835">
    <property type="entry name" value="IG_LIKE"/>
    <property type="match status" value="2"/>
</dbReference>
<dbReference type="Proteomes" id="UP000694427">
    <property type="component" value="Unplaced"/>
</dbReference>
<protein>
    <submittedName>
        <fullName evidence="19">CD226 molecule</fullName>
    </submittedName>
</protein>
<name>A0A8C1H0U4_CYPCA</name>
<comment type="similarity">
    <text evidence="3">Belongs to the nectin family.</text>
</comment>
<keyword evidence="10 16" id="KW-1133">Transmembrane helix</keyword>
<dbReference type="Gene3D" id="2.60.40.10">
    <property type="entry name" value="Immunoglobulins"/>
    <property type="match status" value="2"/>
</dbReference>
<evidence type="ECO:0000256" key="14">
    <source>
        <dbReference type="ARBA" id="ARBA00058274"/>
    </source>
</evidence>
<dbReference type="GO" id="GO:0009897">
    <property type="term" value="C:external side of plasma membrane"/>
    <property type="evidence" value="ECO:0007669"/>
    <property type="project" value="TreeGrafter"/>
</dbReference>
<keyword evidence="13" id="KW-0325">Glycoprotein</keyword>
<evidence type="ECO:0000256" key="4">
    <source>
        <dbReference type="ARBA" id="ARBA00022475"/>
    </source>
</evidence>
<keyword evidence="6 17" id="KW-0732">Signal</keyword>
<sequence>MVAVQKDYWYLLVLMMQLCFLKDSVQMKAPESKVTLKDGMILDCLCPWTGQLIMVSWTKKSLSKPVAVYHPQYGTSFESSYEGRVEFLKTTEMDGSISIMNVTEGDIGQYHCSLQTYPQGSWTKDTFVERAVITSPFSIQPDTKLVVTENDNLTIRCNHVHNEDDVELSEFNSRGRLNCSDAMEVSLHLTNIIKEDGGLYRCNFSTDAGVQSTTILLTTLPAQDFRSLHHMLYVYIGGGLVGVALLMILLLTWLNRMKRKREEYRIKLHPAKRQRNPYDNGCVYDRMKKGTRSGARDKDIYVNFQIVRAHEKHKQRR</sequence>
<evidence type="ECO:0000256" key="8">
    <source>
        <dbReference type="ARBA" id="ARBA00022889"/>
    </source>
</evidence>
<evidence type="ECO:0000313" key="19">
    <source>
        <dbReference type="Ensembl" id="ENSCCRP00010014046.1"/>
    </source>
</evidence>
<evidence type="ECO:0000256" key="13">
    <source>
        <dbReference type="ARBA" id="ARBA00023180"/>
    </source>
</evidence>
<dbReference type="AlphaFoldDB" id="A0A8C1H0U4"/>
<evidence type="ECO:0000256" key="17">
    <source>
        <dbReference type="SAM" id="SignalP"/>
    </source>
</evidence>
<feature type="chain" id="PRO_5034070072" evidence="17">
    <location>
        <begin position="28"/>
        <end position="317"/>
    </location>
</feature>
<feature type="domain" description="Ig-like" evidence="18">
    <location>
        <begin position="23"/>
        <end position="134"/>
    </location>
</feature>
<evidence type="ECO:0000259" key="18">
    <source>
        <dbReference type="PROSITE" id="PS50835"/>
    </source>
</evidence>
<dbReference type="InterPro" id="IPR036179">
    <property type="entry name" value="Ig-like_dom_sf"/>
</dbReference>
<accession>A0A8C1H0U4</accession>
<feature type="domain" description="Ig-like" evidence="18">
    <location>
        <begin position="136"/>
        <end position="218"/>
    </location>
</feature>
<dbReference type="Ensembl" id="ENSCCRT00010015317.1">
    <property type="protein sequence ID" value="ENSCCRP00010014046.1"/>
    <property type="gene ID" value="ENSCCRG00010006058.1"/>
</dbReference>
<dbReference type="InterPro" id="IPR013783">
    <property type="entry name" value="Ig-like_fold"/>
</dbReference>
<evidence type="ECO:0000256" key="1">
    <source>
        <dbReference type="ARBA" id="ARBA00004251"/>
    </source>
</evidence>
<dbReference type="InterPro" id="IPR003599">
    <property type="entry name" value="Ig_sub"/>
</dbReference>
<comment type="subunit">
    <text evidence="15">Cis- and trans-homodimer. Can form trans-heterodimers.</text>
</comment>
<keyword evidence="7" id="KW-0677">Repeat</keyword>
<dbReference type="SMART" id="SM00409">
    <property type="entry name" value="IG"/>
    <property type="match status" value="2"/>
</dbReference>
<evidence type="ECO:0000256" key="16">
    <source>
        <dbReference type="SAM" id="Phobius"/>
    </source>
</evidence>
<dbReference type="GO" id="GO:0050839">
    <property type="term" value="F:cell adhesion molecule binding"/>
    <property type="evidence" value="ECO:0007669"/>
    <property type="project" value="TreeGrafter"/>
</dbReference>
<comment type="subcellular location">
    <subcellularLocation>
        <location evidence="2">Cell junction</location>
        <location evidence="2">Adherens junction</location>
    </subcellularLocation>
    <subcellularLocation>
        <location evidence="1">Cell membrane</location>
        <topology evidence="1">Single-pass type I membrane protein</topology>
    </subcellularLocation>
</comment>
<proteinExistence type="inferred from homology"/>
<evidence type="ECO:0000256" key="3">
    <source>
        <dbReference type="ARBA" id="ARBA00007810"/>
    </source>
</evidence>
<evidence type="ECO:0000256" key="2">
    <source>
        <dbReference type="ARBA" id="ARBA00004536"/>
    </source>
</evidence>
<dbReference type="FunFam" id="2.60.40.10:FF:000304">
    <property type="entry name" value="Nectin cell adhesion molecule 1"/>
    <property type="match status" value="1"/>
</dbReference>
<evidence type="ECO:0000256" key="9">
    <source>
        <dbReference type="ARBA" id="ARBA00022949"/>
    </source>
</evidence>
<dbReference type="InterPro" id="IPR007110">
    <property type="entry name" value="Ig-like_dom"/>
</dbReference>
<dbReference type="Pfam" id="PF07686">
    <property type="entry name" value="V-set"/>
    <property type="match status" value="1"/>
</dbReference>
<evidence type="ECO:0000256" key="12">
    <source>
        <dbReference type="ARBA" id="ARBA00023157"/>
    </source>
</evidence>
<keyword evidence="8" id="KW-0130">Cell adhesion</keyword>
<feature type="transmembrane region" description="Helical" evidence="16">
    <location>
        <begin position="232"/>
        <end position="254"/>
    </location>
</feature>
<organism evidence="19 20">
    <name type="scientific">Cyprinus carpio</name>
    <name type="common">Common carp</name>
    <dbReference type="NCBI Taxonomy" id="7962"/>
    <lineage>
        <taxon>Eukaryota</taxon>
        <taxon>Metazoa</taxon>
        <taxon>Chordata</taxon>
        <taxon>Craniata</taxon>
        <taxon>Vertebrata</taxon>
        <taxon>Euteleostomi</taxon>
        <taxon>Actinopterygii</taxon>
        <taxon>Neopterygii</taxon>
        <taxon>Teleostei</taxon>
        <taxon>Ostariophysi</taxon>
        <taxon>Cypriniformes</taxon>
        <taxon>Cyprinidae</taxon>
        <taxon>Cyprininae</taxon>
        <taxon>Cyprinus</taxon>
    </lineage>
</organism>
<dbReference type="GO" id="GO:0007155">
    <property type="term" value="P:cell adhesion"/>
    <property type="evidence" value="ECO:0007669"/>
    <property type="project" value="UniProtKB-KW"/>
</dbReference>
<keyword evidence="9" id="KW-0965">Cell junction</keyword>
<keyword evidence="12" id="KW-1015">Disulfide bond</keyword>
<dbReference type="SUPFAM" id="SSF48726">
    <property type="entry name" value="Immunoglobulin"/>
    <property type="match status" value="2"/>
</dbReference>
<reference evidence="19" key="2">
    <citation type="submission" date="2025-09" db="UniProtKB">
        <authorList>
            <consortium name="Ensembl"/>
        </authorList>
    </citation>
    <scope>IDENTIFICATION</scope>
</reference>
<dbReference type="PANTHER" id="PTHR47011">
    <property type="entry name" value="CD226 ANTIGEN"/>
    <property type="match status" value="1"/>
</dbReference>
<evidence type="ECO:0000313" key="20">
    <source>
        <dbReference type="Proteomes" id="UP000694427"/>
    </source>
</evidence>
<dbReference type="GO" id="GO:0002891">
    <property type="term" value="P:positive regulation of immunoglobulin mediated immune response"/>
    <property type="evidence" value="ECO:0007669"/>
    <property type="project" value="TreeGrafter"/>
</dbReference>
<evidence type="ECO:0000256" key="10">
    <source>
        <dbReference type="ARBA" id="ARBA00022989"/>
    </source>
</evidence>
<dbReference type="InterPro" id="IPR042842">
    <property type="entry name" value="CD226"/>
</dbReference>
<evidence type="ECO:0000256" key="5">
    <source>
        <dbReference type="ARBA" id="ARBA00022692"/>
    </source>
</evidence>
<dbReference type="PANTHER" id="PTHR47011:SF1">
    <property type="entry name" value="CD226 ANTIGEN"/>
    <property type="match status" value="1"/>
</dbReference>
<comment type="function">
    <text evidence="14">Cell adhesion molecule that promotes cell-cell contacts and plays important roles in the development of the nervous system. Acts by forming homophilic or heterophilic trans-dimers.</text>
</comment>
<dbReference type="InterPro" id="IPR013106">
    <property type="entry name" value="Ig_V-set"/>
</dbReference>
<evidence type="ECO:0000256" key="15">
    <source>
        <dbReference type="ARBA" id="ARBA00062858"/>
    </source>
</evidence>
<reference evidence="19" key="1">
    <citation type="submission" date="2025-08" db="UniProtKB">
        <authorList>
            <consortium name="Ensembl"/>
        </authorList>
    </citation>
    <scope>IDENTIFICATION</scope>
</reference>
<keyword evidence="4" id="KW-1003">Cell membrane</keyword>